<dbReference type="InterPro" id="IPR055377">
    <property type="entry name" value="GH3_M"/>
</dbReference>
<evidence type="ECO:0000313" key="4">
    <source>
        <dbReference type="Proteomes" id="UP000229498"/>
    </source>
</evidence>
<protein>
    <submittedName>
        <fullName evidence="3">Auxin-regulated protein</fullName>
    </submittedName>
</protein>
<evidence type="ECO:0000313" key="3">
    <source>
        <dbReference type="EMBL" id="PJK30359.1"/>
    </source>
</evidence>
<feature type="domain" description="GH3 C-terminal" evidence="2">
    <location>
        <begin position="376"/>
        <end position="487"/>
    </location>
</feature>
<dbReference type="Pfam" id="PF23571">
    <property type="entry name" value="GH3_M"/>
    <property type="match status" value="1"/>
</dbReference>
<dbReference type="EMBL" id="PHIG01000029">
    <property type="protein sequence ID" value="PJK30359.1"/>
    <property type="molecule type" value="Genomic_DNA"/>
</dbReference>
<dbReference type="GO" id="GO:0005737">
    <property type="term" value="C:cytoplasm"/>
    <property type="evidence" value="ECO:0007669"/>
    <property type="project" value="TreeGrafter"/>
</dbReference>
<dbReference type="PANTHER" id="PTHR31901:SF9">
    <property type="entry name" value="GH3 DOMAIN-CONTAINING PROTEIN"/>
    <property type="match status" value="1"/>
</dbReference>
<evidence type="ECO:0000259" key="2">
    <source>
        <dbReference type="Pfam" id="PF23572"/>
    </source>
</evidence>
<sequence length="510" mass="56897">MLDATPLMKIYARWRIARLKRRSPREAQERELMKLLHWAKDTRFGKAHDFAEIRTVEDFQAAVPIASYEDYWRDWWRESFPVHDNITSPGRTPHFAVTSGTTSGKTKYIPVTREMIASNKKAAVDVVVHHLANHPDSRPLAGKTFMMGGSTDLVEQAPGVDSGDLSGIAVTTQSAWTKPFAYPPTDVALWEDWEKKLDRFARDAFEEKITIWTGTPSWMLILIDRMREIAEGRPLFPNLELLVHGGVSWELYRERFAPFLAETGAKTREVYPASEGFIAVADRAYEDGLRLIADNGIFFEFVPLEELDSDNPTRHWVGNLETGQDYAVVLSSNAGLYAYMVGDTVRFVDRDGPRLKITGRTSYMLSAFGEHLIGSEIETAVHDAAGDQGVQVAEFTVGPVLHAERGGRGGHIYLIETEGGSADADRLAKRIDERLSEVNDDYAAHRAEGTGMEPPRVVLVGEGGFERWMASQGKSGGQHKVPRVIADADRFRAMLGDFGVDPESGEQQGQ</sequence>
<dbReference type="Pfam" id="PF23572">
    <property type="entry name" value="GH3_C"/>
    <property type="match status" value="1"/>
</dbReference>
<name>A0A2M9G3Q7_9PROT</name>
<proteinExistence type="predicted"/>
<dbReference type="RefSeq" id="WP_109795554.1">
    <property type="nucleotide sequence ID" value="NZ_PHIG01000029.1"/>
</dbReference>
<evidence type="ECO:0000259" key="1">
    <source>
        <dbReference type="Pfam" id="PF23571"/>
    </source>
</evidence>
<dbReference type="SUPFAM" id="SSF56801">
    <property type="entry name" value="Acetyl-CoA synthetase-like"/>
    <property type="match status" value="1"/>
</dbReference>
<dbReference type="PANTHER" id="PTHR31901">
    <property type="entry name" value="GH3 DOMAIN-CONTAINING PROTEIN"/>
    <property type="match status" value="1"/>
</dbReference>
<accession>A0A2M9G3Q7</accession>
<dbReference type="Proteomes" id="UP000229498">
    <property type="component" value="Unassembled WGS sequence"/>
</dbReference>
<dbReference type="Pfam" id="PF03321">
    <property type="entry name" value="GH3"/>
    <property type="match status" value="1"/>
</dbReference>
<feature type="domain" description="GH3 middle" evidence="1">
    <location>
        <begin position="292"/>
        <end position="360"/>
    </location>
</feature>
<keyword evidence="4" id="KW-1185">Reference proteome</keyword>
<gene>
    <name evidence="3" type="ORF">CVT23_07815</name>
</gene>
<comment type="caution">
    <text evidence="3">The sequence shown here is derived from an EMBL/GenBank/DDBJ whole genome shotgun (WGS) entry which is preliminary data.</text>
</comment>
<dbReference type="AlphaFoldDB" id="A0A2M9G3Q7"/>
<dbReference type="InterPro" id="IPR055378">
    <property type="entry name" value="GH3_C"/>
</dbReference>
<dbReference type="InterPro" id="IPR042099">
    <property type="entry name" value="ANL_N_sf"/>
</dbReference>
<dbReference type="GO" id="GO:0016881">
    <property type="term" value="F:acid-amino acid ligase activity"/>
    <property type="evidence" value="ECO:0007669"/>
    <property type="project" value="TreeGrafter"/>
</dbReference>
<dbReference type="OrthoDB" id="5678283at2"/>
<organism evidence="3 4">
    <name type="scientific">Minwuia thermotolerans</name>
    <dbReference type="NCBI Taxonomy" id="2056226"/>
    <lineage>
        <taxon>Bacteria</taxon>
        <taxon>Pseudomonadati</taxon>
        <taxon>Pseudomonadota</taxon>
        <taxon>Alphaproteobacteria</taxon>
        <taxon>Minwuiales</taxon>
        <taxon>Minwuiaceae</taxon>
        <taxon>Minwuia</taxon>
    </lineage>
</organism>
<dbReference type="Gene3D" id="3.40.50.12780">
    <property type="entry name" value="N-terminal domain of ligase-like"/>
    <property type="match status" value="1"/>
</dbReference>
<dbReference type="InterPro" id="IPR004993">
    <property type="entry name" value="GH3"/>
</dbReference>
<reference evidence="3 4" key="1">
    <citation type="submission" date="2017-11" db="EMBL/GenBank/DDBJ databases">
        <title>Draft genome sequence of Rhizobiales bacterium SY3-13.</title>
        <authorList>
            <person name="Sun C."/>
        </authorList>
    </citation>
    <scope>NUCLEOTIDE SEQUENCE [LARGE SCALE GENOMIC DNA]</scope>
    <source>
        <strain evidence="3 4">SY3-13</strain>
    </source>
</reference>